<sequence length="56" mass="6270">MSNDQKKPDIWEGAYPDKKHCSHCHDTGYKEGFFDAGISGILILVCVIMAISLVMR</sequence>
<protein>
    <submittedName>
        <fullName evidence="5">Uncharacterized protein</fullName>
    </submittedName>
</protein>
<accession>A0A6J5QU98</accession>
<reference evidence="5" key="1">
    <citation type="submission" date="2020-05" db="EMBL/GenBank/DDBJ databases">
        <authorList>
            <person name="Chiriac C."/>
            <person name="Salcher M."/>
            <person name="Ghai R."/>
            <person name="Kavagutti S V."/>
        </authorList>
    </citation>
    <scope>NUCLEOTIDE SEQUENCE</scope>
</reference>
<evidence type="ECO:0000313" key="6">
    <source>
        <dbReference type="EMBL" id="CAB4197809.1"/>
    </source>
</evidence>
<keyword evidence="1" id="KW-0812">Transmembrane</keyword>
<evidence type="ECO:0000313" key="7">
    <source>
        <dbReference type="EMBL" id="CAB4210569.1"/>
    </source>
</evidence>
<evidence type="ECO:0000313" key="4">
    <source>
        <dbReference type="EMBL" id="CAB4169773.1"/>
    </source>
</evidence>
<dbReference type="EMBL" id="LR796533">
    <property type="protein sequence ID" value="CAB4150106.1"/>
    <property type="molecule type" value="Genomic_DNA"/>
</dbReference>
<dbReference type="EMBL" id="LR797261">
    <property type="protein sequence ID" value="CAB4197809.1"/>
    <property type="molecule type" value="Genomic_DNA"/>
</dbReference>
<dbReference type="EMBL" id="LR797044">
    <property type="protein sequence ID" value="CAB4183114.1"/>
    <property type="molecule type" value="Genomic_DNA"/>
</dbReference>
<keyword evidence="1" id="KW-1133">Transmembrane helix</keyword>
<keyword evidence="1" id="KW-0472">Membrane</keyword>
<dbReference type="EMBL" id="LR797373">
    <property type="protein sequence ID" value="CAB4210569.1"/>
    <property type="molecule type" value="Genomic_DNA"/>
</dbReference>
<feature type="transmembrane region" description="Helical" evidence="1">
    <location>
        <begin position="36"/>
        <end position="55"/>
    </location>
</feature>
<organism evidence="5">
    <name type="scientific">uncultured Caudovirales phage</name>
    <dbReference type="NCBI Taxonomy" id="2100421"/>
    <lineage>
        <taxon>Viruses</taxon>
        <taxon>Duplodnaviria</taxon>
        <taxon>Heunggongvirae</taxon>
        <taxon>Uroviricota</taxon>
        <taxon>Caudoviricetes</taxon>
        <taxon>Peduoviridae</taxon>
        <taxon>Maltschvirus</taxon>
        <taxon>Maltschvirus maltsch</taxon>
    </lineage>
</organism>
<gene>
    <name evidence="5" type="ORF">UFOVP1078_42</name>
    <name evidence="6" type="ORF">UFOVP1317_32</name>
    <name evidence="7" type="ORF">UFOVP1429_27</name>
    <name evidence="2" type="ORF">UFOVP289_53</name>
    <name evidence="3" type="ORF">UFOVP547_57</name>
    <name evidence="4" type="ORF">UFOVP900_12</name>
</gene>
<evidence type="ECO:0000313" key="2">
    <source>
        <dbReference type="EMBL" id="CAB4135544.1"/>
    </source>
</evidence>
<dbReference type="EMBL" id="LR796855">
    <property type="protein sequence ID" value="CAB4169773.1"/>
    <property type="molecule type" value="Genomic_DNA"/>
</dbReference>
<proteinExistence type="predicted"/>
<evidence type="ECO:0000313" key="3">
    <source>
        <dbReference type="EMBL" id="CAB4150106.1"/>
    </source>
</evidence>
<dbReference type="EMBL" id="LR796302">
    <property type="protein sequence ID" value="CAB4135544.1"/>
    <property type="molecule type" value="Genomic_DNA"/>
</dbReference>
<evidence type="ECO:0000313" key="5">
    <source>
        <dbReference type="EMBL" id="CAB4183114.1"/>
    </source>
</evidence>
<name>A0A6J5QU98_9CAUD</name>
<evidence type="ECO:0000256" key="1">
    <source>
        <dbReference type="SAM" id="Phobius"/>
    </source>
</evidence>